<dbReference type="EMBL" id="CP036432">
    <property type="protein sequence ID" value="QDV88812.1"/>
    <property type="molecule type" value="Genomic_DNA"/>
</dbReference>
<evidence type="ECO:0008006" key="3">
    <source>
        <dbReference type="Google" id="ProtNLM"/>
    </source>
</evidence>
<dbReference type="Proteomes" id="UP000318081">
    <property type="component" value="Chromosome"/>
</dbReference>
<organism evidence="1 2">
    <name type="scientific">Stieleria magnilauensis</name>
    <dbReference type="NCBI Taxonomy" id="2527963"/>
    <lineage>
        <taxon>Bacteria</taxon>
        <taxon>Pseudomonadati</taxon>
        <taxon>Planctomycetota</taxon>
        <taxon>Planctomycetia</taxon>
        <taxon>Pirellulales</taxon>
        <taxon>Pirellulaceae</taxon>
        <taxon>Stieleria</taxon>
    </lineage>
</organism>
<gene>
    <name evidence="1" type="ORF">TBK1r_78470</name>
</gene>
<reference evidence="1 2" key="1">
    <citation type="submission" date="2019-02" db="EMBL/GenBank/DDBJ databases">
        <title>Deep-cultivation of Planctomycetes and their phenomic and genomic characterization uncovers novel biology.</title>
        <authorList>
            <person name="Wiegand S."/>
            <person name="Jogler M."/>
            <person name="Boedeker C."/>
            <person name="Pinto D."/>
            <person name="Vollmers J."/>
            <person name="Rivas-Marin E."/>
            <person name="Kohn T."/>
            <person name="Peeters S.H."/>
            <person name="Heuer A."/>
            <person name="Rast P."/>
            <person name="Oberbeckmann S."/>
            <person name="Bunk B."/>
            <person name="Jeske O."/>
            <person name="Meyerdierks A."/>
            <person name="Storesund J.E."/>
            <person name="Kallscheuer N."/>
            <person name="Luecker S."/>
            <person name="Lage O.M."/>
            <person name="Pohl T."/>
            <person name="Merkel B.J."/>
            <person name="Hornburger P."/>
            <person name="Mueller R.-W."/>
            <person name="Bruemmer F."/>
            <person name="Labrenz M."/>
            <person name="Spormann A.M."/>
            <person name="Op den Camp H."/>
            <person name="Overmann J."/>
            <person name="Amann R."/>
            <person name="Jetten M.S.M."/>
            <person name="Mascher T."/>
            <person name="Medema M.H."/>
            <person name="Devos D.P."/>
            <person name="Kaster A.-K."/>
            <person name="Ovreas L."/>
            <person name="Rohde M."/>
            <person name="Galperin M.Y."/>
            <person name="Jogler C."/>
        </authorList>
    </citation>
    <scope>NUCLEOTIDE SEQUENCE [LARGE SCALE GENOMIC DNA]</scope>
    <source>
        <strain evidence="1 2">TBK1r</strain>
    </source>
</reference>
<keyword evidence="2" id="KW-1185">Reference proteome</keyword>
<dbReference type="RefSeq" id="WP_145221524.1">
    <property type="nucleotide sequence ID" value="NZ_CP036432.1"/>
</dbReference>
<evidence type="ECO:0000313" key="2">
    <source>
        <dbReference type="Proteomes" id="UP000318081"/>
    </source>
</evidence>
<evidence type="ECO:0000313" key="1">
    <source>
        <dbReference type="EMBL" id="QDV88812.1"/>
    </source>
</evidence>
<proteinExistence type="predicted"/>
<sequence>MNDYVEPIASYFGEAFDSIPYVRQYFELLQSDRLSGDRVTEVDLLDPVDSVDMTEEFDYHPLFESPEKLQLLVLDDANTSNHHCLAADLPYPGCVIYLPHDDSERIVFRNLIEFYKAAETAIATELPITDFHRTAAPSSPDQTRLRDAISAALHDGDGPALHLLLQAYDLHDDSLVSRMMDAEDFCLRETIAERIASHPRATLLHHAQRCADDPHPNVWRPGVKALAAVKSIL</sequence>
<accession>A0ABX5Y4C6</accession>
<protein>
    <recommendedName>
        <fullName evidence="3">Knr4/Smi1-like domain-containing protein</fullName>
    </recommendedName>
</protein>
<name>A0ABX5Y4C6_9BACT</name>